<evidence type="ECO:0000256" key="1">
    <source>
        <dbReference type="SAM" id="MobiDB-lite"/>
    </source>
</evidence>
<feature type="compositionally biased region" description="Basic residues" evidence="1">
    <location>
        <begin position="44"/>
        <end position="53"/>
    </location>
</feature>
<feature type="region of interest" description="Disordered" evidence="1">
    <location>
        <begin position="1"/>
        <end position="86"/>
    </location>
</feature>
<dbReference type="AlphaFoldDB" id="A0AAD1W5Z3"/>
<feature type="compositionally biased region" description="Basic and acidic residues" evidence="1">
    <location>
        <begin position="68"/>
        <end position="79"/>
    </location>
</feature>
<gene>
    <name evidence="2" type="ORF">PECUL_23A043107</name>
</gene>
<organism evidence="2 3">
    <name type="scientific">Pelobates cultripes</name>
    <name type="common">Western spadefoot toad</name>
    <dbReference type="NCBI Taxonomy" id="61616"/>
    <lineage>
        <taxon>Eukaryota</taxon>
        <taxon>Metazoa</taxon>
        <taxon>Chordata</taxon>
        <taxon>Craniata</taxon>
        <taxon>Vertebrata</taxon>
        <taxon>Euteleostomi</taxon>
        <taxon>Amphibia</taxon>
        <taxon>Batrachia</taxon>
        <taxon>Anura</taxon>
        <taxon>Pelobatoidea</taxon>
        <taxon>Pelobatidae</taxon>
        <taxon>Pelobates</taxon>
    </lineage>
</organism>
<dbReference type="EMBL" id="OW240915">
    <property type="protein sequence ID" value="CAH2284662.1"/>
    <property type="molecule type" value="Genomic_DNA"/>
</dbReference>
<protein>
    <submittedName>
        <fullName evidence="2">Uncharacterized protein</fullName>
    </submittedName>
</protein>
<accession>A0AAD1W5Z3</accession>
<dbReference type="Proteomes" id="UP001295444">
    <property type="component" value="Chromosome 04"/>
</dbReference>
<reference evidence="2" key="1">
    <citation type="submission" date="2022-03" db="EMBL/GenBank/DDBJ databases">
        <authorList>
            <person name="Alioto T."/>
            <person name="Alioto T."/>
            <person name="Gomez Garrido J."/>
        </authorList>
    </citation>
    <scope>NUCLEOTIDE SEQUENCE</scope>
</reference>
<name>A0AAD1W5Z3_PELCU</name>
<sequence>MSCSATKRRVQMQYSQGRAPPAGRKGECMQVKKLAPEMQESAPGKKRRCKKRLPSSPVPMVGQGRVKGQAEDSISRMEDSSNEGSACYLDDMPIIEEIEEQGRARTSGGEYERNTAELARISEVLAAVTGMVK</sequence>
<feature type="non-terminal residue" evidence="2">
    <location>
        <position position="133"/>
    </location>
</feature>
<keyword evidence="3" id="KW-1185">Reference proteome</keyword>
<proteinExistence type="predicted"/>
<evidence type="ECO:0000313" key="2">
    <source>
        <dbReference type="EMBL" id="CAH2284662.1"/>
    </source>
</evidence>
<feature type="compositionally biased region" description="Basic residues" evidence="1">
    <location>
        <begin position="1"/>
        <end position="10"/>
    </location>
</feature>
<evidence type="ECO:0000313" key="3">
    <source>
        <dbReference type="Proteomes" id="UP001295444"/>
    </source>
</evidence>